<proteinExistence type="predicted"/>
<reference evidence="1" key="1">
    <citation type="journal article" date="2021" name="PeerJ">
        <title>Extensive microbial diversity within the chicken gut microbiome revealed by metagenomics and culture.</title>
        <authorList>
            <person name="Gilroy R."/>
            <person name="Ravi A."/>
            <person name="Getino M."/>
            <person name="Pursley I."/>
            <person name="Horton D.L."/>
            <person name="Alikhan N.F."/>
            <person name="Baker D."/>
            <person name="Gharbi K."/>
            <person name="Hall N."/>
            <person name="Watson M."/>
            <person name="Adriaenssens E.M."/>
            <person name="Foster-Nyarko E."/>
            <person name="Jarju S."/>
            <person name="Secka A."/>
            <person name="Antonio M."/>
            <person name="Oren A."/>
            <person name="Chaudhuri R.R."/>
            <person name="La Ragione R."/>
            <person name="Hildebrand F."/>
            <person name="Pallen M.J."/>
        </authorList>
    </citation>
    <scope>NUCLEOTIDE SEQUENCE</scope>
    <source>
        <strain evidence="1">ChiSjej5B23-16112</strain>
    </source>
</reference>
<name>A0A921HYJ1_9FIRM</name>
<dbReference type="Pfam" id="PF24741">
    <property type="entry name" value="AlkZ-rel"/>
    <property type="match status" value="1"/>
</dbReference>
<reference evidence="1" key="2">
    <citation type="submission" date="2021-09" db="EMBL/GenBank/DDBJ databases">
        <authorList>
            <person name="Gilroy R."/>
        </authorList>
    </citation>
    <scope>NUCLEOTIDE SEQUENCE</scope>
    <source>
        <strain evidence="1">ChiSjej5B23-16112</strain>
    </source>
</reference>
<dbReference type="OrthoDB" id="1067148at2"/>
<dbReference type="EMBL" id="DYVY01000013">
    <property type="protein sequence ID" value="HJF93256.1"/>
    <property type="molecule type" value="Genomic_DNA"/>
</dbReference>
<dbReference type="Proteomes" id="UP000769156">
    <property type="component" value="Unassembled WGS sequence"/>
</dbReference>
<evidence type="ECO:0000313" key="1">
    <source>
        <dbReference type="EMBL" id="HJF93256.1"/>
    </source>
</evidence>
<evidence type="ECO:0000313" key="2">
    <source>
        <dbReference type="Proteomes" id="UP000769156"/>
    </source>
</evidence>
<sequence length="240" mass="28395">MAVENGEWILHGMDWDSRERIRSWRELTDYVEQVGFLPLFKNEVDGFSVEEKTSPLFWWTGDPEQDPWEWRAMIARSEKVAYGKFFNKKAGFISLKWFPYFANYRRDGYDFDARWEDGLAGYRSKKIMDLFDEGETYASYELKKDAGFGKGGEKNFSGIVTELQMQTYLVTRDFRQKRNRKGQTYGMAASVYVRPETLWGYEIVSAAYREAPEKSGQRIMDRVRELYPDADEKKIRKVCR</sequence>
<gene>
    <name evidence="1" type="ORF">K8V82_00490</name>
</gene>
<organism evidence="1 2">
    <name type="scientific">Lachnoclostridium phocaeense</name>
    <dbReference type="NCBI Taxonomy" id="1871021"/>
    <lineage>
        <taxon>Bacteria</taxon>
        <taxon>Bacillati</taxon>
        <taxon>Bacillota</taxon>
        <taxon>Clostridia</taxon>
        <taxon>Lachnospirales</taxon>
        <taxon>Lachnospiraceae</taxon>
    </lineage>
</organism>
<comment type="caution">
    <text evidence="1">The sequence shown here is derived from an EMBL/GenBank/DDBJ whole genome shotgun (WGS) entry which is preliminary data.</text>
</comment>
<protein>
    <submittedName>
        <fullName evidence="1">Uncharacterized protein</fullName>
    </submittedName>
</protein>
<dbReference type="InterPro" id="IPR056298">
    <property type="entry name" value="AlkZ-rel"/>
</dbReference>
<accession>A0A921HYJ1</accession>
<dbReference type="AlphaFoldDB" id="A0A921HYJ1"/>